<protein>
    <submittedName>
        <fullName evidence="2">Putative transposase</fullName>
    </submittedName>
</protein>
<feature type="domain" description="Integrase catalytic" evidence="1">
    <location>
        <begin position="108"/>
        <end position="274"/>
    </location>
</feature>
<keyword evidence="3" id="KW-1185">Reference proteome</keyword>
<dbReference type="InterPro" id="IPR025948">
    <property type="entry name" value="HTH-like_dom"/>
</dbReference>
<dbReference type="InterPro" id="IPR001584">
    <property type="entry name" value="Integrase_cat-core"/>
</dbReference>
<dbReference type="Gene3D" id="3.30.420.10">
    <property type="entry name" value="Ribonuclease H-like superfamily/Ribonuclease H"/>
    <property type="match status" value="1"/>
</dbReference>
<dbReference type="InterPro" id="IPR048020">
    <property type="entry name" value="Transpos_IS3"/>
</dbReference>
<comment type="caution">
    <text evidence="2">The sequence shown here is derived from an EMBL/GenBank/DDBJ whole genome shotgun (WGS) entry which is preliminary data.</text>
</comment>
<reference evidence="2 3" key="1">
    <citation type="submission" date="2019-07" db="EMBL/GenBank/DDBJ databases">
        <title>Whole genome shotgun sequence of Methylobacterium gnaphalii NBRC 107716.</title>
        <authorList>
            <person name="Hosoyama A."/>
            <person name="Uohara A."/>
            <person name="Ohji S."/>
            <person name="Ichikawa N."/>
        </authorList>
    </citation>
    <scope>NUCLEOTIDE SEQUENCE [LARGE SCALE GENOMIC DNA]</scope>
    <source>
        <strain evidence="2 3">NBRC 107716</strain>
    </source>
</reference>
<dbReference type="AlphaFoldDB" id="A0A512JSA2"/>
<dbReference type="PANTHER" id="PTHR47515:SF1">
    <property type="entry name" value="BLR2054 PROTEIN"/>
    <property type="match status" value="1"/>
</dbReference>
<dbReference type="Pfam" id="PF13276">
    <property type="entry name" value="HTH_21"/>
    <property type="match status" value="1"/>
</dbReference>
<evidence type="ECO:0000313" key="2">
    <source>
        <dbReference type="EMBL" id="GEP12835.1"/>
    </source>
</evidence>
<name>A0A512JSA2_9HYPH</name>
<dbReference type="Pfam" id="PF13683">
    <property type="entry name" value="rve_3"/>
    <property type="match status" value="1"/>
</dbReference>
<proteinExistence type="predicted"/>
<dbReference type="Proteomes" id="UP000321750">
    <property type="component" value="Unassembled WGS sequence"/>
</dbReference>
<dbReference type="GO" id="GO:0003676">
    <property type="term" value="F:nucleic acid binding"/>
    <property type="evidence" value="ECO:0007669"/>
    <property type="project" value="InterPro"/>
</dbReference>
<evidence type="ECO:0000313" key="3">
    <source>
        <dbReference type="Proteomes" id="UP000321750"/>
    </source>
</evidence>
<organism evidence="2 3">
    <name type="scientific">Methylobacterium gnaphalii</name>
    <dbReference type="NCBI Taxonomy" id="1010610"/>
    <lineage>
        <taxon>Bacteria</taxon>
        <taxon>Pseudomonadati</taxon>
        <taxon>Pseudomonadota</taxon>
        <taxon>Alphaproteobacteria</taxon>
        <taxon>Hyphomicrobiales</taxon>
        <taxon>Methylobacteriaceae</taxon>
        <taxon>Methylobacterium</taxon>
    </lineage>
</organism>
<evidence type="ECO:0000259" key="1">
    <source>
        <dbReference type="PROSITE" id="PS50994"/>
    </source>
</evidence>
<dbReference type="InterPro" id="IPR036397">
    <property type="entry name" value="RNaseH_sf"/>
</dbReference>
<dbReference type="GO" id="GO:0015074">
    <property type="term" value="P:DNA integration"/>
    <property type="evidence" value="ECO:0007669"/>
    <property type="project" value="InterPro"/>
</dbReference>
<accession>A0A512JSA2</accession>
<sequence length="280" mass="32595">MVRPAVRREVAGHLQVAYDISERRACQATGFGRSSQRYRKRSDPQVALRMRLKELAAARVRYGYRRLHILLRREGWEVNHKRTYRIYRDEGLSIRPKLPKRKRAWRYRQGRPAIGGPNEVWAMDFMSDRLFDGRPFRILTVVDCHTREALSLTPRANFRAFQVVEALDAVVRLRGRPKSLRVDNGPEFAGRMLDQWAYLNGVEIDFSRPGKPTDNAYIESFNGRLRAECLNASRFLSLADTRERIEEWRCHYNEDRPHTALGGLTPRAFANQAVTARELA</sequence>
<dbReference type="PANTHER" id="PTHR47515">
    <property type="entry name" value="LOW CALCIUM RESPONSE LOCUS PROTEIN T"/>
    <property type="match status" value="1"/>
</dbReference>
<dbReference type="SUPFAM" id="SSF53098">
    <property type="entry name" value="Ribonuclease H-like"/>
    <property type="match status" value="1"/>
</dbReference>
<dbReference type="PROSITE" id="PS50994">
    <property type="entry name" value="INTEGRASE"/>
    <property type="match status" value="1"/>
</dbReference>
<dbReference type="EMBL" id="BJZV01000097">
    <property type="protein sequence ID" value="GEP12835.1"/>
    <property type="molecule type" value="Genomic_DNA"/>
</dbReference>
<dbReference type="NCBIfam" id="NF033516">
    <property type="entry name" value="transpos_IS3"/>
    <property type="match status" value="1"/>
</dbReference>
<gene>
    <name evidence="2" type="ORF">MGN01_46800</name>
</gene>
<dbReference type="InterPro" id="IPR012337">
    <property type="entry name" value="RNaseH-like_sf"/>
</dbReference>